<evidence type="ECO:0000256" key="1">
    <source>
        <dbReference type="ARBA" id="ARBA00006432"/>
    </source>
</evidence>
<dbReference type="EC" id="6.2.1.3" evidence="7"/>
<dbReference type="EMBL" id="JAWMAJ010000058">
    <property type="protein sequence ID" value="MDV7218043.1"/>
    <property type="molecule type" value="Genomic_DNA"/>
</dbReference>
<gene>
    <name evidence="7" type="ORF">R5A26_19030</name>
</gene>
<dbReference type="InterPro" id="IPR045851">
    <property type="entry name" value="AMP-bd_C_sf"/>
</dbReference>
<dbReference type="Pfam" id="PF00501">
    <property type="entry name" value="AMP-binding"/>
    <property type="match status" value="1"/>
</dbReference>
<organism evidence="7 8">
    <name type="scientific">Streptomyces prunicolor</name>
    <dbReference type="NCBI Taxonomy" id="67348"/>
    <lineage>
        <taxon>Bacteria</taxon>
        <taxon>Bacillati</taxon>
        <taxon>Actinomycetota</taxon>
        <taxon>Actinomycetes</taxon>
        <taxon>Kitasatosporales</taxon>
        <taxon>Streptomycetaceae</taxon>
        <taxon>Streptomyces</taxon>
    </lineage>
</organism>
<dbReference type="RefSeq" id="WP_317772212.1">
    <property type="nucleotide sequence ID" value="NZ_JAWMAJ010000058.1"/>
</dbReference>
<evidence type="ECO:0000313" key="7">
    <source>
        <dbReference type="EMBL" id="MDV7218043.1"/>
    </source>
</evidence>
<feature type="domain" description="AMP-binding enzyme C-terminal" evidence="6">
    <location>
        <begin position="448"/>
        <end position="523"/>
    </location>
</feature>
<evidence type="ECO:0000256" key="2">
    <source>
        <dbReference type="ARBA" id="ARBA00022598"/>
    </source>
</evidence>
<dbReference type="SUPFAM" id="SSF56801">
    <property type="entry name" value="Acetyl-CoA synthetase-like"/>
    <property type="match status" value="1"/>
</dbReference>
<evidence type="ECO:0000259" key="5">
    <source>
        <dbReference type="Pfam" id="PF00501"/>
    </source>
</evidence>
<reference evidence="7 8" key="1">
    <citation type="submission" date="2023-10" db="EMBL/GenBank/DDBJ databases">
        <title>Characterization of rhizosphere-enriched actinobacteria from wheat plants lab-grown on chernevaya soil.</title>
        <authorList>
            <person name="Tikhonova E.N."/>
            <person name="Konopkin A."/>
            <person name="Kravchenko I.K."/>
        </authorList>
    </citation>
    <scope>NUCLEOTIDE SEQUENCE [LARGE SCALE GENOMIC DNA]</scope>
    <source>
        <strain evidence="7 8">RR29</strain>
    </source>
</reference>
<proteinExistence type="inferred from homology"/>
<protein>
    <submittedName>
        <fullName evidence="7">Long-chain-fatty-acid--CoA ligase</fullName>
        <ecNumber evidence="7">6.2.1.3</ecNumber>
    </submittedName>
</protein>
<keyword evidence="8" id="KW-1185">Reference proteome</keyword>
<dbReference type="Gene3D" id="3.40.50.12780">
    <property type="entry name" value="N-terminal domain of ligase-like"/>
    <property type="match status" value="1"/>
</dbReference>
<comment type="caution">
    <text evidence="7">The sequence shown here is derived from an EMBL/GenBank/DDBJ whole genome shotgun (WGS) entry which is preliminary data.</text>
</comment>
<feature type="domain" description="AMP-dependent synthetase/ligase" evidence="5">
    <location>
        <begin position="15"/>
        <end position="398"/>
    </location>
</feature>
<dbReference type="PANTHER" id="PTHR43859:SF4">
    <property type="entry name" value="BUTANOATE--COA LIGASE AAE1-RELATED"/>
    <property type="match status" value="1"/>
</dbReference>
<dbReference type="CDD" id="cd12118">
    <property type="entry name" value="ttLC_FACS_AEE21_like"/>
    <property type="match status" value="1"/>
</dbReference>
<dbReference type="PROSITE" id="PS00455">
    <property type="entry name" value="AMP_BINDING"/>
    <property type="match status" value="1"/>
</dbReference>
<keyword evidence="2 7" id="KW-0436">Ligase</keyword>
<dbReference type="InterPro" id="IPR020845">
    <property type="entry name" value="AMP-binding_CS"/>
</dbReference>
<dbReference type="Gene3D" id="3.30.300.30">
    <property type="match status" value="1"/>
</dbReference>
<dbReference type="Proteomes" id="UP001187346">
    <property type="component" value="Unassembled WGS sequence"/>
</dbReference>
<dbReference type="Pfam" id="PF13193">
    <property type="entry name" value="AMP-binding_C"/>
    <property type="match status" value="1"/>
</dbReference>
<dbReference type="PANTHER" id="PTHR43859">
    <property type="entry name" value="ACYL-ACTIVATING ENZYME"/>
    <property type="match status" value="1"/>
</dbReference>
<evidence type="ECO:0000256" key="3">
    <source>
        <dbReference type="ARBA" id="ARBA00022832"/>
    </source>
</evidence>
<dbReference type="NCBIfam" id="NF004837">
    <property type="entry name" value="PRK06187.1"/>
    <property type="match status" value="1"/>
</dbReference>
<dbReference type="GO" id="GO:0004467">
    <property type="term" value="F:long-chain fatty acid-CoA ligase activity"/>
    <property type="evidence" value="ECO:0007669"/>
    <property type="project" value="UniProtKB-EC"/>
</dbReference>
<keyword evidence="4" id="KW-0443">Lipid metabolism</keyword>
<evidence type="ECO:0000256" key="4">
    <source>
        <dbReference type="ARBA" id="ARBA00023098"/>
    </source>
</evidence>
<accession>A0ABU4FBR2</accession>
<name>A0ABU4FBR2_9ACTN</name>
<comment type="similarity">
    <text evidence="1">Belongs to the ATP-dependent AMP-binding enzyme family.</text>
</comment>
<dbReference type="InterPro" id="IPR042099">
    <property type="entry name" value="ANL_N_sf"/>
</dbReference>
<dbReference type="InterPro" id="IPR025110">
    <property type="entry name" value="AMP-bd_C"/>
</dbReference>
<evidence type="ECO:0000259" key="6">
    <source>
        <dbReference type="Pfam" id="PF13193"/>
    </source>
</evidence>
<dbReference type="InterPro" id="IPR000873">
    <property type="entry name" value="AMP-dep_synth/lig_dom"/>
</dbReference>
<evidence type="ECO:0000313" key="8">
    <source>
        <dbReference type="Proteomes" id="UP001187346"/>
    </source>
</evidence>
<sequence length="543" mass="58756">MNAVSHTQLTPLSFLERTARVWPDKPGVIYGNRSLSYGEVAARATRVAHALRASGVQTGDRVAYLMPNLPEMLVAHFAVPLAQAVLVAVNTRLSAEEIAYILDHSGAKVLVTDAAFLPTVAAAVQDVTTVTEVIVFEDTEAGGSVDPAAAAAIGSRLVSYADFTARGSDEQLNWSVEDELTPISINYTSGTTGRPKGVVYTHRGAYLNSFGEIVHSSHHQDSVYLWTLPMFHCNGWCTPWAVTGIGGTHVCLREVRGEAIWQQIREHRVTHLNGAPTVVTTILNAAQAGPLDHPLVITTAGAPPSPTTILQMERMGFGIVHVYGLTETYGPYSVAQAQPHWSALRSDERAVVQARQGVGMIQTEGLRVVDEDMVDVPADGSSMGEIVMRGNNVMAGYYRDPEGTAKAFAGGWFHSGDLGVMHPDGYVELRDRAKDVVISGGENISTIEVEQALMSHEAVLEVAVVGVPDEKWGERPKAFVVLKAGKQATEAELIEHVRTKIARYKAPRNIDLVAELPKTSTGKIQKFALREPEWAGRTHRVHG</sequence>
<dbReference type="NCBIfam" id="NF006020">
    <property type="entry name" value="PRK08162.1"/>
    <property type="match status" value="1"/>
</dbReference>
<keyword evidence="3" id="KW-0276">Fatty acid metabolism</keyword>